<organism evidence="1 2">
    <name type="scientific">Kaistia hirudinis</name>
    <dbReference type="NCBI Taxonomy" id="1293440"/>
    <lineage>
        <taxon>Bacteria</taxon>
        <taxon>Pseudomonadati</taxon>
        <taxon>Pseudomonadota</taxon>
        <taxon>Alphaproteobacteria</taxon>
        <taxon>Hyphomicrobiales</taxon>
        <taxon>Kaistiaceae</taxon>
        <taxon>Kaistia</taxon>
    </lineage>
</organism>
<dbReference type="RefSeq" id="WP_183398868.1">
    <property type="nucleotide sequence ID" value="NZ_JACIDS010000003.1"/>
</dbReference>
<dbReference type="Proteomes" id="UP000553963">
    <property type="component" value="Unassembled WGS sequence"/>
</dbReference>
<reference evidence="1 2" key="1">
    <citation type="submission" date="2020-08" db="EMBL/GenBank/DDBJ databases">
        <title>Genomic Encyclopedia of Type Strains, Phase IV (KMG-IV): sequencing the most valuable type-strain genomes for metagenomic binning, comparative biology and taxonomic classification.</title>
        <authorList>
            <person name="Goeker M."/>
        </authorList>
    </citation>
    <scope>NUCLEOTIDE SEQUENCE [LARGE SCALE GENOMIC DNA]</scope>
    <source>
        <strain evidence="1 2">DSM 25966</strain>
    </source>
</reference>
<sequence length="67" mass="7340">MMQALEAAKGATAETVNALREDLAWRRLVTIENNASVMQAQRLADRFGFLPERAAVIALHAFGEARA</sequence>
<name>A0A840AS58_9HYPH</name>
<evidence type="ECO:0000313" key="1">
    <source>
        <dbReference type="EMBL" id="MBB3931206.1"/>
    </source>
</evidence>
<accession>A0A840AS58</accession>
<protein>
    <submittedName>
        <fullName evidence="1">Uncharacterized protein</fullName>
    </submittedName>
</protein>
<keyword evidence="2" id="KW-1185">Reference proteome</keyword>
<dbReference type="AlphaFoldDB" id="A0A840AS58"/>
<evidence type="ECO:0000313" key="2">
    <source>
        <dbReference type="Proteomes" id="UP000553963"/>
    </source>
</evidence>
<proteinExistence type="predicted"/>
<gene>
    <name evidence="1" type="ORF">GGR25_002256</name>
</gene>
<dbReference type="EMBL" id="JACIDS010000003">
    <property type="protein sequence ID" value="MBB3931206.1"/>
    <property type="molecule type" value="Genomic_DNA"/>
</dbReference>
<comment type="caution">
    <text evidence="1">The sequence shown here is derived from an EMBL/GenBank/DDBJ whole genome shotgun (WGS) entry which is preliminary data.</text>
</comment>